<proteinExistence type="predicted"/>
<dbReference type="EMBL" id="QGNW01000352">
    <property type="protein sequence ID" value="RVW75313.1"/>
    <property type="molecule type" value="Genomic_DNA"/>
</dbReference>
<comment type="caution">
    <text evidence="1">The sequence shown here is derived from an EMBL/GenBank/DDBJ whole genome shotgun (WGS) entry which is preliminary data.</text>
</comment>
<reference evidence="1 2" key="1">
    <citation type="journal article" date="2018" name="PLoS Genet.">
        <title>Population sequencing reveals clonal diversity and ancestral inbreeding in the grapevine cultivar Chardonnay.</title>
        <authorList>
            <person name="Roach M.J."/>
            <person name="Johnson D.L."/>
            <person name="Bohlmann J."/>
            <person name="van Vuuren H.J."/>
            <person name="Jones S.J."/>
            <person name="Pretorius I.S."/>
            <person name="Schmidt S.A."/>
            <person name="Borneman A.R."/>
        </authorList>
    </citation>
    <scope>NUCLEOTIDE SEQUENCE [LARGE SCALE GENOMIC DNA]</scope>
    <source>
        <strain evidence="2">cv. Chardonnay</strain>
        <tissue evidence="1">Leaf</tissue>
    </source>
</reference>
<protein>
    <submittedName>
        <fullName evidence="1">Uncharacterized protein</fullName>
    </submittedName>
</protein>
<accession>A0A438GSX9</accession>
<dbReference type="InterPro" id="IPR051970">
    <property type="entry name" value="TEL2_Regulation"/>
</dbReference>
<dbReference type="PANTHER" id="PTHR15830">
    <property type="entry name" value="TELOMERE LENGTH REGULATION PROTEIN TEL2 FAMILY MEMBER"/>
    <property type="match status" value="1"/>
</dbReference>
<evidence type="ECO:0000313" key="1">
    <source>
        <dbReference type="EMBL" id="RVW75313.1"/>
    </source>
</evidence>
<gene>
    <name evidence="1" type="ORF">CK203_055342</name>
</gene>
<name>A0A438GSX9_VITVI</name>
<evidence type="ECO:0000313" key="2">
    <source>
        <dbReference type="Proteomes" id="UP000288805"/>
    </source>
</evidence>
<dbReference type="PANTHER" id="PTHR15830:SF10">
    <property type="entry name" value="TELOMERE LENGTH REGULATION PROTEIN TEL2 HOMOLOG"/>
    <property type="match status" value="1"/>
</dbReference>
<dbReference type="Proteomes" id="UP000288805">
    <property type="component" value="Unassembled WGS sequence"/>
</dbReference>
<sequence length="132" mass="14817">MFSIRVEPIISESCADLPGGRNHLFIQRLTLWLLTCREVCFHKEAYVRRSVLFAASCVLMALHPSYVASALVEGNPELSKGLEWVRTWALNVADTDTDKDCYTVSKKLCSMEARISSLLFLSCCFLLVTHSA</sequence>
<dbReference type="AlphaFoldDB" id="A0A438GSX9"/>
<organism evidence="1 2">
    <name type="scientific">Vitis vinifera</name>
    <name type="common">Grape</name>
    <dbReference type="NCBI Taxonomy" id="29760"/>
    <lineage>
        <taxon>Eukaryota</taxon>
        <taxon>Viridiplantae</taxon>
        <taxon>Streptophyta</taxon>
        <taxon>Embryophyta</taxon>
        <taxon>Tracheophyta</taxon>
        <taxon>Spermatophyta</taxon>
        <taxon>Magnoliopsida</taxon>
        <taxon>eudicotyledons</taxon>
        <taxon>Gunneridae</taxon>
        <taxon>Pentapetalae</taxon>
        <taxon>rosids</taxon>
        <taxon>Vitales</taxon>
        <taxon>Vitaceae</taxon>
        <taxon>Viteae</taxon>
        <taxon>Vitis</taxon>
    </lineage>
</organism>